<gene>
    <name evidence="3" type="ORF">IB285_08975</name>
</gene>
<dbReference type="SUPFAM" id="SSF50952">
    <property type="entry name" value="Soluble quinoprotein glucose dehydrogenase"/>
    <property type="match status" value="1"/>
</dbReference>
<proteinExistence type="predicted"/>
<organism evidence="3 4">
    <name type="scientific">Erythrobacter rubeus</name>
    <dbReference type="NCBI Taxonomy" id="2760803"/>
    <lineage>
        <taxon>Bacteria</taxon>
        <taxon>Pseudomonadati</taxon>
        <taxon>Pseudomonadota</taxon>
        <taxon>Alphaproteobacteria</taxon>
        <taxon>Sphingomonadales</taxon>
        <taxon>Erythrobacteraceae</taxon>
        <taxon>Erythrobacter/Porphyrobacter group</taxon>
        <taxon>Erythrobacter</taxon>
    </lineage>
</organism>
<protein>
    <submittedName>
        <fullName evidence="3">PQQ-dependent sugar dehydrogenase</fullName>
    </submittedName>
</protein>
<comment type="caution">
    <text evidence="3">The sequence shown here is derived from an EMBL/GenBank/DDBJ whole genome shotgun (WGS) entry which is preliminary data.</text>
</comment>
<dbReference type="EMBL" id="JACXLC010000001">
    <property type="protein sequence ID" value="MBD2842387.1"/>
    <property type="molecule type" value="Genomic_DNA"/>
</dbReference>
<dbReference type="PROSITE" id="PS51257">
    <property type="entry name" value="PROKAR_LIPOPROTEIN"/>
    <property type="match status" value="1"/>
</dbReference>
<evidence type="ECO:0000256" key="1">
    <source>
        <dbReference type="SAM" id="SignalP"/>
    </source>
</evidence>
<dbReference type="Gene3D" id="2.120.10.30">
    <property type="entry name" value="TolB, C-terminal domain"/>
    <property type="match status" value="1"/>
</dbReference>
<dbReference type="PANTHER" id="PTHR19328">
    <property type="entry name" value="HEDGEHOG-INTERACTING PROTEIN"/>
    <property type="match status" value="1"/>
</dbReference>
<dbReference type="InterPro" id="IPR011041">
    <property type="entry name" value="Quinoprot_gluc/sorb_DH_b-prop"/>
</dbReference>
<dbReference type="Pfam" id="PF07995">
    <property type="entry name" value="GSDH"/>
    <property type="match status" value="1"/>
</dbReference>
<feature type="chain" id="PRO_5046775872" evidence="1">
    <location>
        <begin position="20"/>
        <end position="390"/>
    </location>
</feature>
<sequence length="390" mass="41605">MTHTSKLPLALSLSAFALASCAAAETGDSAETEQSADIAFDVTEMGTFDEPWAIEFAPGTGMLFVTEKEGTLKFIDTAANDGAGRMGTVTGVPEVAYGGQGGFGDIAFLPSEASDTFNRRTVYLSWAEAGEGDTRGAVVGRGTMVCEETDACAIEDLNVIWRQAPKVTGQGHYSHRITFSPDEQYMFIASGDRQKLEPAQDTTNTLGTIVRLNLDGTPATGNPMADQGGNTAEIWSYGHRNILGMDWDEQGRLWDVEHGPAGGDELNLVAAGANYGWPTRSYGDHYNGDPIEDHSPDDGFTKPAATWTPVIAPGDMIIYSGDMFAPWKGDALIAGLSSQAIVHVAIDGDEASEVARHEFDGRIRSIEEGPDGSVWIAEDGPEGRVLKLSM</sequence>
<accession>A0ABR8KNY6</accession>
<evidence type="ECO:0000259" key="2">
    <source>
        <dbReference type="Pfam" id="PF07995"/>
    </source>
</evidence>
<dbReference type="PANTHER" id="PTHR19328:SF75">
    <property type="entry name" value="ALDOSE SUGAR DEHYDROGENASE YLII"/>
    <property type="match status" value="1"/>
</dbReference>
<feature type="signal peptide" evidence="1">
    <location>
        <begin position="1"/>
        <end position="19"/>
    </location>
</feature>
<reference evidence="3 4" key="1">
    <citation type="submission" date="2020-09" db="EMBL/GenBank/DDBJ databases">
        <authorList>
            <person name="Yoon J.-W."/>
        </authorList>
    </citation>
    <scope>NUCLEOTIDE SEQUENCE [LARGE SCALE GENOMIC DNA]</scope>
    <source>
        <strain evidence="3 4">KMU-140</strain>
    </source>
</reference>
<evidence type="ECO:0000313" key="4">
    <source>
        <dbReference type="Proteomes" id="UP000635384"/>
    </source>
</evidence>
<dbReference type="InterPro" id="IPR011042">
    <property type="entry name" value="6-blade_b-propeller_TolB-like"/>
</dbReference>
<keyword evidence="4" id="KW-1185">Reference proteome</keyword>
<name>A0ABR8KNY6_9SPHN</name>
<keyword evidence="1" id="KW-0732">Signal</keyword>
<evidence type="ECO:0000313" key="3">
    <source>
        <dbReference type="EMBL" id="MBD2842387.1"/>
    </source>
</evidence>
<feature type="domain" description="Glucose/Sorbosone dehydrogenase" evidence="2">
    <location>
        <begin position="48"/>
        <end position="387"/>
    </location>
</feature>
<dbReference type="RefSeq" id="WP_190787849.1">
    <property type="nucleotide sequence ID" value="NZ_JACXLC010000001.1"/>
</dbReference>
<dbReference type="Proteomes" id="UP000635384">
    <property type="component" value="Unassembled WGS sequence"/>
</dbReference>
<dbReference type="InterPro" id="IPR012938">
    <property type="entry name" value="Glc/Sorbosone_DH"/>
</dbReference>